<evidence type="ECO:0000313" key="4">
    <source>
        <dbReference type="Proteomes" id="UP001287286"/>
    </source>
</evidence>
<feature type="compositionally biased region" description="Polar residues" evidence="1">
    <location>
        <begin position="1948"/>
        <end position="1961"/>
    </location>
</feature>
<feature type="region of interest" description="Disordered" evidence="1">
    <location>
        <begin position="728"/>
        <end position="804"/>
    </location>
</feature>
<feature type="domain" description="C2H2-type" evidence="2">
    <location>
        <begin position="1779"/>
        <end position="1806"/>
    </location>
</feature>
<feature type="region of interest" description="Disordered" evidence="1">
    <location>
        <begin position="148"/>
        <end position="218"/>
    </location>
</feature>
<sequence>MGRRGKGRVGYLTSQREDDWIDDEAGQDFASFEVRRGAVLCSGRTVTQPPRPLRGEWRRSPVMVGAGRGPRTPPTFAFQWAGAGLDSTEARCRGQWDICIGQAARDTRRLVGAGKFSPTMGVGTYGSLPFLGAVVALVAPGEQIACDNGSQRRPGATPGLAERDDGCAGDLTSLAGASSPPPLHTRPATTRRMNASSRHPRATRAPTLSPHRPGPCTRLKGVPPLLQALGSTPRVLHERWGCAAHLSMTERQRARAAQTPIPRIVFLRQRRVVGSNGNEAVSDTVVGRQPSSGVSSCHDYASAPFRHIIAWAKHLEDAVPNGGRGHHEKPSREQTTSRANLSCHPTGMVARFPGGKRGKPDEATVAVAQAHDASPQDGPRHPEAKGLAARLSWALTVLLPKPSVVGLGCALAALPWCRKPRGARWALLPPSPERGRYCRCSLLFVQRIPYDLPSNLRSIPHQDGMLDQLSAVDVVRLGLGDTSAPRPHIPKSLVTRSALPSPTARGGGCSNGAEPSWNHACVGGRQASRPANGSIMGFKVLSNRWPMRAPHVIAHRLSLPSHNPPSPGRRGPITRRSLQLSQRPIEICMRRGTIQGWVRPLHDDEGRGVREARRRRRELRCLPAHACKPSSCKAALWRISISRRWARVSDRERCRAVFWTWPLPRTLRLAEEAWRGLNPMACLGGTRGEPPIRRVEAIDGCCPGVDSVGHALSTGFLFRGLRLSHRRAPRSRRQLVGPNKLQPWWNASGADSKWSPQASQVPSRPPPGLRQATPGPSAVIQGSTQCHGTPPPTRARPPRRLRGGSLLTAADPGNAVTGSGLIVQPWTGLQSPGLCPQSRLSPSVYLQVSTCSAEQAPILGSQWRPGGARLPANGGGLGPPQSGLGAAVCSASFAVKCRAVPIACLAEPSAGLKLARPGAAVCTNPAAHAPTRRACQGRWEPCPSIWRPTAWIGLDWLGFLGSLASSLESDPLHSSSNSSQLASAAELALASNCTALHTAPHYTALHSSPRKRLLLDSGDAPLSQWHPAGQPYLLFPSPASLVPKPRLPYLPALPLQNNSPYPRAAHVPHELGRRSVRSSPVCAAYQAPEAAFSSSNRHGQTCAPRPASVANSSSPTRLRPPPFEPPPALPLPPLSAPLPPLLLHGALQQEEEAGSQSQRFPGPQSSAWPISTRNGQPNPTQQSTQPPAQHYAAHDAPPVAERHDFESFARHLQDAAMLIQRQTERPPYADVSVLLLSWHEDKTVDDDLAALETVLQKQYNFGTQRWQIPTVPNPSIKLGVQMASFLEQARPDHLLIIYYAGHGYVGSDNQLYWACKAGEDAAKLKWDGVRCLFEDAQSDILLLLDTCAVPDPPTAGSHGVKQVIAACAPERNHRDDSARSFTASLTEALHKLNTGRPFSAQRLYEEVLAARQHAATQALRVPNGSSAPPPAAQSPVFFTLTPGKGQNLTLAPLQPRPQGMSHNGGDGSANGRPSQGREDQLIDPDSVADLRFDEARILVCTTFVGDASPDMSFFNQWLQNTPPLGFKIAVEGMFLGPPTMLLISMPHSIWNVVQHDKVCCFLGYISSHNMIHLYEKLVGPAGVRPSAKEVEDGRILLEARELAAGTPARSWRDSDGHDHPYHSSASRDRSLHDSRPDLAPQGSPSRGSYAPGGPGKPKDEVEDSAEMQEAAEQLKALSHVRHRSDETLASASQRPRTSLPEGVPNAGLDGMQQTHEAALADMENATAASELKLTPTSRSKAIRRSVMKPETRCNHCSHAPFKDSSSLRKHIAAAHTRPFPCAFSFAGCTSTFGSKNEWKRHIASQHLCLQFYRCSQCPQSAVEGKGNEFNRKDLFTQHLRRMHAPFQVKRAMSKGETKLLAEWEEHVKSMHQTCLVTRRQPPQKSACPKPGCHYAFDGPGSWDEWTEHVGRHMEKGEAQNLGVDPLLAQWALDEGIIKPKGNGEYRLSANNGLTGSSQGNGSAMLDRNDSSLMSLADTSQLDSSQMEDTSMVDARPPDDDAGEGQSSMA</sequence>
<dbReference type="InterPro" id="IPR039970">
    <property type="entry name" value="TF_Grauzone"/>
</dbReference>
<organism evidence="3 4">
    <name type="scientific">Purpureocillium lilacinum</name>
    <name type="common">Paecilomyces lilacinus</name>
    <dbReference type="NCBI Taxonomy" id="33203"/>
    <lineage>
        <taxon>Eukaryota</taxon>
        <taxon>Fungi</taxon>
        <taxon>Dikarya</taxon>
        <taxon>Ascomycota</taxon>
        <taxon>Pezizomycotina</taxon>
        <taxon>Sordariomycetes</taxon>
        <taxon>Hypocreomycetidae</taxon>
        <taxon>Hypocreales</taxon>
        <taxon>Ophiocordycipitaceae</taxon>
        <taxon>Purpureocillium</taxon>
    </lineage>
</organism>
<feature type="region of interest" description="Disordered" evidence="1">
    <location>
        <begin position="1948"/>
        <end position="1967"/>
    </location>
</feature>
<feature type="compositionally biased region" description="Polar residues" evidence="1">
    <location>
        <begin position="1972"/>
        <end position="1988"/>
    </location>
</feature>
<feature type="region of interest" description="Disordered" evidence="1">
    <location>
        <begin position="556"/>
        <end position="575"/>
    </location>
</feature>
<accession>A0ABR0BMR4</accession>
<feature type="domain" description="C2H2-type" evidence="2">
    <location>
        <begin position="1751"/>
        <end position="1775"/>
    </location>
</feature>
<dbReference type="SMART" id="SM00355">
    <property type="entry name" value="ZnF_C2H2"/>
    <property type="match status" value="4"/>
</dbReference>
<feature type="region of interest" description="Disordered" evidence="1">
    <location>
        <begin position="1447"/>
        <end position="1482"/>
    </location>
</feature>
<feature type="region of interest" description="Disordered" evidence="1">
    <location>
        <begin position="1092"/>
        <end position="1137"/>
    </location>
</feature>
<dbReference type="InterPro" id="IPR013087">
    <property type="entry name" value="Znf_C2H2_type"/>
</dbReference>
<evidence type="ECO:0000256" key="1">
    <source>
        <dbReference type="SAM" id="MobiDB-lite"/>
    </source>
</evidence>
<feature type="compositionally biased region" description="Polar residues" evidence="1">
    <location>
        <begin position="1154"/>
        <end position="1175"/>
    </location>
</feature>
<feature type="region of interest" description="Disordered" evidence="1">
    <location>
        <begin position="319"/>
        <end position="339"/>
    </location>
</feature>
<feature type="region of interest" description="Disordered" evidence="1">
    <location>
        <begin position="1606"/>
        <end position="1709"/>
    </location>
</feature>
<dbReference type="PANTHER" id="PTHR23225:SF2">
    <property type="entry name" value="AT09679P-RELATED"/>
    <property type="match status" value="1"/>
</dbReference>
<feature type="region of interest" description="Disordered" evidence="1">
    <location>
        <begin position="1149"/>
        <end position="1194"/>
    </location>
</feature>
<feature type="region of interest" description="Disordered" evidence="1">
    <location>
        <begin position="1420"/>
        <end position="1439"/>
    </location>
</feature>
<protein>
    <recommendedName>
        <fullName evidence="2">C2H2-type domain-containing protein</fullName>
    </recommendedName>
</protein>
<feature type="compositionally biased region" description="Low complexity" evidence="1">
    <location>
        <begin position="1176"/>
        <end position="1189"/>
    </location>
</feature>
<comment type="caution">
    <text evidence="3">The sequence shown here is derived from an EMBL/GenBank/DDBJ whole genome shotgun (WGS) entry which is preliminary data.</text>
</comment>
<dbReference type="EMBL" id="JAWRVI010000053">
    <property type="protein sequence ID" value="KAK4084063.1"/>
    <property type="molecule type" value="Genomic_DNA"/>
</dbReference>
<dbReference type="Proteomes" id="UP001287286">
    <property type="component" value="Unassembled WGS sequence"/>
</dbReference>
<dbReference type="PANTHER" id="PTHR23225">
    <property type="entry name" value="ZINC FINGER PROTEIN"/>
    <property type="match status" value="1"/>
</dbReference>
<feature type="compositionally biased region" description="Polar residues" evidence="1">
    <location>
        <begin position="1687"/>
        <end position="1696"/>
    </location>
</feature>
<reference evidence="3 4" key="1">
    <citation type="journal article" date="2024" name="Microbiol. Resour. Announc.">
        <title>Genome annotations for the ascomycete fungi Trichoderma harzianum, Trichoderma aggressivum, and Purpureocillium lilacinum.</title>
        <authorList>
            <person name="Beijen E.P.W."/>
            <person name="Ohm R.A."/>
        </authorList>
    </citation>
    <scope>NUCLEOTIDE SEQUENCE [LARGE SCALE GENOMIC DNA]</scope>
    <source>
        <strain evidence="3 4">CBS 150709</strain>
    </source>
</reference>
<evidence type="ECO:0000313" key="3">
    <source>
        <dbReference type="EMBL" id="KAK4084063.1"/>
    </source>
</evidence>
<feature type="domain" description="C2H2-type" evidence="2">
    <location>
        <begin position="1812"/>
        <end position="1843"/>
    </location>
</feature>
<dbReference type="Gene3D" id="3.30.160.60">
    <property type="entry name" value="Classic Zinc Finger"/>
    <property type="match status" value="1"/>
</dbReference>
<feature type="region of interest" description="Disordered" evidence="1">
    <location>
        <begin position="1972"/>
        <end position="2009"/>
    </location>
</feature>
<gene>
    <name evidence="3" type="ORF">Purlil1_10407</name>
</gene>
<proteinExistence type="predicted"/>
<feature type="domain" description="C2H2-type" evidence="2">
    <location>
        <begin position="1885"/>
        <end position="1912"/>
    </location>
</feature>
<feature type="compositionally biased region" description="Pro residues" evidence="1">
    <location>
        <begin position="1118"/>
        <end position="1137"/>
    </location>
</feature>
<keyword evidence="4" id="KW-1185">Reference proteome</keyword>
<feature type="compositionally biased region" description="Polar residues" evidence="1">
    <location>
        <begin position="187"/>
        <end position="197"/>
    </location>
</feature>
<name>A0ABR0BMR4_PURLI</name>
<feature type="compositionally biased region" description="Basic and acidic residues" evidence="1">
    <location>
        <begin position="1610"/>
        <end position="1636"/>
    </location>
</feature>
<evidence type="ECO:0000259" key="2">
    <source>
        <dbReference type="SMART" id="SM00355"/>
    </source>
</evidence>